<dbReference type="Proteomes" id="UP000094065">
    <property type="component" value="Unassembled WGS sequence"/>
</dbReference>
<feature type="region of interest" description="Disordered" evidence="1">
    <location>
        <begin position="1"/>
        <end position="42"/>
    </location>
</feature>
<sequence length="109" mass="12256">MTTATPYTPPAEQNDAGLDAKPQVLKPSPTHSIDYKDAAESPEVLEKTRRKYSLGIYHWTRDMWEHARQDMERRSSVSSSESDVPSPRKHQRAHNSDVGKHVGAAPAYL</sequence>
<gene>
    <name evidence="2" type="ORF">L202_02863</name>
</gene>
<dbReference type="OrthoDB" id="10310643at2759"/>
<reference evidence="2 3" key="1">
    <citation type="submission" date="2016-06" db="EMBL/GenBank/DDBJ databases">
        <title>Evolution of pathogenesis and genome organization in the Tremellales.</title>
        <authorList>
            <person name="Cuomo C."/>
            <person name="Litvintseva A."/>
            <person name="Heitman J."/>
            <person name="Chen Y."/>
            <person name="Sun S."/>
            <person name="Springer D."/>
            <person name="Dromer F."/>
            <person name="Young S."/>
            <person name="Zeng Q."/>
            <person name="Chapman S."/>
            <person name="Gujja S."/>
            <person name="Saif S."/>
            <person name="Birren B."/>
        </authorList>
    </citation>
    <scope>NUCLEOTIDE SEQUENCE [LARGE SCALE GENOMIC DNA]</scope>
    <source>
        <strain evidence="2 3">CBS 6039</strain>
    </source>
</reference>
<comment type="caution">
    <text evidence="2">The sequence shown here is derived from an EMBL/GenBank/DDBJ whole genome shotgun (WGS) entry which is preliminary data.</text>
</comment>
<dbReference type="EMBL" id="AWGJ01000004">
    <property type="protein sequence ID" value="ODN80693.1"/>
    <property type="molecule type" value="Genomic_DNA"/>
</dbReference>
<evidence type="ECO:0000313" key="3">
    <source>
        <dbReference type="Proteomes" id="UP000094065"/>
    </source>
</evidence>
<dbReference type="GeneID" id="30154172"/>
<evidence type="ECO:0000313" key="2">
    <source>
        <dbReference type="EMBL" id="ODN80693.1"/>
    </source>
</evidence>
<accession>A0A1E3HWI5</accession>
<dbReference type="RefSeq" id="XP_018995259.1">
    <property type="nucleotide sequence ID" value="XM_019136590.1"/>
</dbReference>
<proteinExistence type="predicted"/>
<feature type="region of interest" description="Disordered" evidence="1">
    <location>
        <begin position="69"/>
        <end position="109"/>
    </location>
</feature>
<protein>
    <submittedName>
        <fullName evidence="2">Uncharacterized protein</fullName>
    </submittedName>
</protein>
<dbReference type="AlphaFoldDB" id="A0A1E3HWI5"/>
<feature type="compositionally biased region" description="Basic and acidic residues" evidence="1">
    <location>
        <begin position="33"/>
        <end position="42"/>
    </location>
</feature>
<organism evidence="2 3">
    <name type="scientific">Cryptococcus amylolentus CBS 6039</name>
    <dbReference type="NCBI Taxonomy" id="1295533"/>
    <lineage>
        <taxon>Eukaryota</taxon>
        <taxon>Fungi</taxon>
        <taxon>Dikarya</taxon>
        <taxon>Basidiomycota</taxon>
        <taxon>Agaricomycotina</taxon>
        <taxon>Tremellomycetes</taxon>
        <taxon>Tremellales</taxon>
        <taxon>Cryptococcaceae</taxon>
        <taxon>Cryptococcus</taxon>
    </lineage>
</organism>
<name>A0A1E3HWI5_9TREE</name>
<feature type="compositionally biased region" description="Low complexity" evidence="1">
    <location>
        <begin position="76"/>
        <end position="85"/>
    </location>
</feature>
<keyword evidence="3" id="KW-1185">Reference proteome</keyword>
<evidence type="ECO:0000256" key="1">
    <source>
        <dbReference type="SAM" id="MobiDB-lite"/>
    </source>
</evidence>